<evidence type="ECO:0000313" key="2">
    <source>
        <dbReference type="EMBL" id="PNR46619.1"/>
    </source>
</evidence>
<reference evidence="2 4" key="1">
    <citation type="journal article" date="2008" name="Science">
        <title>The Physcomitrella genome reveals evolutionary insights into the conquest of land by plants.</title>
        <authorList>
            <person name="Rensing S."/>
            <person name="Lang D."/>
            <person name="Zimmer A."/>
            <person name="Terry A."/>
            <person name="Salamov A."/>
            <person name="Shapiro H."/>
            <person name="Nishiyama T."/>
            <person name="Perroud P.-F."/>
            <person name="Lindquist E."/>
            <person name="Kamisugi Y."/>
            <person name="Tanahashi T."/>
            <person name="Sakakibara K."/>
            <person name="Fujita T."/>
            <person name="Oishi K."/>
            <person name="Shin-I T."/>
            <person name="Kuroki Y."/>
            <person name="Toyoda A."/>
            <person name="Suzuki Y."/>
            <person name="Hashimoto A."/>
            <person name="Yamaguchi K."/>
            <person name="Sugano A."/>
            <person name="Kohara Y."/>
            <person name="Fujiyama A."/>
            <person name="Anterola A."/>
            <person name="Aoki S."/>
            <person name="Ashton N."/>
            <person name="Barbazuk W.B."/>
            <person name="Barker E."/>
            <person name="Bennetzen J."/>
            <person name="Bezanilla M."/>
            <person name="Blankenship R."/>
            <person name="Cho S.H."/>
            <person name="Dutcher S."/>
            <person name="Estelle M."/>
            <person name="Fawcett J.A."/>
            <person name="Gundlach H."/>
            <person name="Hanada K."/>
            <person name="Heyl A."/>
            <person name="Hicks K.A."/>
            <person name="Hugh J."/>
            <person name="Lohr M."/>
            <person name="Mayer K."/>
            <person name="Melkozernov A."/>
            <person name="Murata T."/>
            <person name="Nelson D."/>
            <person name="Pils B."/>
            <person name="Prigge M."/>
            <person name="Reiss B."/>
            <person name="Renner T."/>
            <person name="Rombauts S."/>
            <person name="Rushton P."/>
            <person name="Sanderfoot A."/>
            <person name="Schween G."/>
            <person name="Shiu S.-H."/>
            <person name="Stueber K."/>
            <person name="Theodoulou F.L."/>
            <person name="Tu H."/>
            <person name="Van de Peer Y."/>
            <person name="Verrier P.J."/>
            <person name="Waters E."/>
            <person name="Wood A."/>
            <person name="Yang L."/>
            <person name="Cove D."/>
            <person name="Cuming A."/>
            <person name="Hasebe M."/>
            <person name="Lucas S."/>
            <person name="Mishler D.B."/>
            <person name="Reski R."/>
            <person name="Grigoriev I."/>
            <person name="Quatrano R.S."/>
            <person name="Boore J.L."/>
        </authorList>
    </citation>
    <scope>NUCLEOTIDE SEQUENCE [LARGE SCALE GENOMIC DNA]</scope>
    <source>
        <strain evidence="3 4">cv. Gransden 2004</strain>
    </source>
</reference>
<evidence type="ECO:0000256" key="1">
    <source>
        <dbReference type="SAM" id="MobiDB-lite"/>
    </source>
</evidence>
<proteinExistence type="predicted"/>
<reference evidence="2 4" key="2">
    <citation type="journal article" date="2018" name="Plant J.">
        <title>The Physcomitrella patens chromosome-scale assembly reveals moss genome structure and evolution.</title>
        <authorList>
            <person name="Lang D."/>
            <person name="Ullrich K.K."/>
            <person name="Murat F."/>
            <person name="Fuchs J."/>
            <person name="Jenkins J."/>
            <person name="Haas F.B."/>
            <person name="Piednoel M."/>
            <person name="Gundlach H."/>
            <person name="Van Bel M."/>
            <person name="Meyberg R."/>
            <person name="Vives C."/>
            <person name="Morata J."/>
            <person name="Symeonidi A."/>
            <person name="Hiss M."/>
            <person name="Muchero W."/>
            <person name="Kamisugi Y."/>
            <person name="Saleh O."/>
            <person name="Blanc G."/>
            <person name="Decker E.L."/>
            <person name="van Gessel N."/>
            <person name="Grimwood J."/>
            <person name="Hayes R.D."/>
            <person name="Graham S.W."/>
            <person name="Gunter L.E."/>
            <person name="McDaniel S.F."/>
            <person name="Hoernstein S.N.W."/>
            <person name="Larsson A."/>
            <person name="Li F.W."/>
            <person name="Perroud P.F."/>
            <person name="Phillips J."/>
            <person name="Ranjan P."/>
            <person name="Rokshar D.S."/>
            <person name="Rothfels C.J."/>
            <person name="Schneider L."/>
            <person name="Shu S."/>
            <person name="Stevenson D.W."/>
            <person name="Thummler F."/>
            <person name="Tillich M."/>
            <person name="Villarreal Aguilar J.C."/>
            <person name="Widiez T."/>
            <person name="Wong G.K."/>
            <person name="Wymore A."/>
            <person name="Zhang Y."/>
            <person name="Zimmer A.D."/>
            <person name="Quatrano R.S."/>
            <person name="Mayer K.F.X."/>
            <person name="Goodstein D."/>
            <person name="Casacuberta J.M."/>
            <person name="Vandepoele K."/>
            <person name="Reski R."/>
            <person name="Cuming A.C."/>
            <person name="Tuskan G.A."/>
            <person name="Maumus F."/>
            <person name="Salse J."/>
            <person name="Schmutz J."/>
            <person name="Rensing S.A."/>
        </authorList>
    </citation>
    <scope>NUCLEOTIDE SEQUENCE [LARGE SCALE GENOMIC DNA]</scope>
    <source>
        <strain evidence="3 4">cv. Gransden 2004</strain>
    </source>
</reference>
<reference evidence="3" key="3">
    <citation type="submission" date="2020-12" db="UniProtKB">
        <authorList>
            <consortium name="EnsemblPlants"/>
        </authorList>
    </citation>
    <scope>IDENTIFICATION</scope>
</reference>
<dbReference type="Proteomes" id="UP000006727">
    <property type="component" value="Chromosome 10"/>
</dbReference>
<name>A0A2K1JYL3_PHYPA</name>
<organism evidence="2">
    <name type="scientific">Physcomitrium patens</name>
    <name type="common">Spreading-leaved earth moss</name>
    <name type="synonym">Physcomitrella patens</name>
    <dbReference type="NCBI Taxonomy" id="3218"/>
    <lineage>
        <taxon>Eukaryota</taxon>
        <taxon>Viridiplantae</taxon>
        <taxon>Streptophyta</taxon>
        <taxon>Embryophyta</taxon>
        <taxon>Bryophyta</taxon>
        <taxon>Bryophytina</taxon>
        <taxon>Bryopsida</taxon>
        <taxon>Funariidae</taxon>
        <taxon>Funariales</taxon>
        <taxon>Funariaceae</taxon>
        <taxon>Physcomitrium</taxon>
    </lineage>
</organism>
<dbReference type="Gramene" id="Pp3c10_11420V3.1">
    <property type="protein sequence ID" value="PAC:32901948.CDS.1"/>
    <property type="gene ID" value="Pp3c10_11420"/>
</dbReference>
<protein>
    <submittedName>
        <fullName evidence="2 3">Uncharacterized protein</fullName>
    </submittedName>
</protein>
<sequence>MRHNLPITCINLGSPLAVVFESSFLSSPPSECPSLAVLHPGPAACGRSPPPLSRVSTSFPIRASSPVTGTSTPTQGLVKKLSSELKPKISRSSTSEYSNFMPSSPRSEATALEDSSPRKLSKFSFSSRDKQKEQLEDSNGWPSDEVFSEGSSSSKRECIKTKKCSVGRSTLTNLVLANQTLSRNLPWVVLPRPSPWSPHRLLISH</sequence>
<feature type="compositionally biased region" description="Low complexity" evidence="1">
    <location>
        <begin position="143"/>
        <end position="152"/>
    </location>
</feature>
<dbReference type="InParanoid" id="A0A2K1JYL3"/>
<dbReference type="EMBL" id="ABEU02000010">
    <property type="protein sequence ID" value="PNR46619.1"/>
    <property type="molecule type" value="Genomic_DNA"/>
</dbReference>
<evidence type="ECO:0000313" key="3">
    <source>
        <dbReference type="EnsemblPlants" id="PAC:32901948.CDS.1"/>
    </source>
</evidence>
<accession>A0A2K1JYL3</accession>
<keyword evidence="4" id="KW-1185">Reference proteome</keyword>
<dbReference type="EnsemblPlants" id="Pp3c10_11420V3.1">
    <property type="protein sequence ID" value="PAC:32901948.CDS.1"/>
    <property type="gene ID" value="Pp3c10_11420"/>
</dbReference>
<dbReference type="AlphaFoldDB" id="A0A2K1JYL3"/>
<evidence type="ECO:0000313" key="4">
    <source>
        <dbReference type="Proteomes" id="UP000006727"/>
    </source>
</evidence>
<feature type="region of interest" description="Disordered" evidence="1">
    <location>
        <begin position="48"/>
        <end position="152"/>
    </location>
</feature>
<feature type="compositionally biased region" description="Polar residues" evidence="1">
    <location>
        <begin position="54"/>
        <end position="75"/>
    </location>
</feature>
<feature type="compositionally biased region" description="Polar residues" evidence="1">
    <location>
        <begin position="90"/>
        <end position="107"/>
    </location>
</feature>
<gene>
    <name evidence="2" type="ORF">PHYPA_013738</name>
</gene>